<feature type="region of interest" description="Disordered" evidence="2">
    <location>
        <begin position="917"/>
        <end position="970"/>
    </location>
</feature>
<feature type="compositionally biased region" description="Acidic residues" evidence="2">
    <location>
        <begin position="1020"/>
        <end position="1037"/>
    </location>
</feature>
<dbReference type="PANTHER" id="PTHR21705">
    <property type="entry name" value="RAI16 PROTEIN-RELATED"/>
    <property type="match status" value="1"/>
</dbReference>
<accession>A0A1C7MEM4</accession>
<dbReference type="AlphaFoldDB" id="A0A1C7MEM4"/>
<evidence type="ECO:0000259" key="3">
    <source>
        <dbReference type="Pfam" id="PF19314"/>
    </source>
</evidence>
<feature type="compositionally biased region" description="Basic and acidic residues" evidence="2">
    <location>
        <begin position="226"/>
        <end position="237"/>
    </location>
</feature>
<gene>
    <name evidence="4" type="ORF">A0H81_04375</name>
</gene>
<dbReference type="InterPro" id="IPR045669">
    <property type="entry name" value="FHIP_C"/>
</dbReference>
<keyword evidence="5" id="KW-1185">Reference proteome</keyword>
<name>A0A1C7MEM4_GRIFR</name>
<dbReference type="PANTHER" id="PTHR21705:SF11">
    <property type="entry name" value="FHIP FAMILY PROTEIN CG3558"/>
    <property type="match status" value="1"/>
</dbReference>
<evidence type="ECO:0000256" key="1">
    <source>
        <dbReference type="ARBA" id="ARBA00024336"/>
    </source>
</evidence>
<dbReference type="STRING" id="5627.A0A1C7MEM4"/>
<comment type="caution">
    <text evidence="4">The sequence shown here is derived from an EMBL/GenBank/DDBJ whole genome shotgun (WGS) entry which is preliminary data.</text>
</comment>
<feature type="compositionally biased region" description="Polar residues" evidence="2">
    <location>
        <begin position="250"/>
        <end position="262"/>
    </location>
</feature>
<proteinExistence type="inferred from homology"/>
<dbReference type="Pfam" id="PF19314">
    <property type="entry name" value="DUF5917"/>
    <property type="match status" value="1"/>
</dbReference>
<sequence>MDYFSKFLRSGSQPTLKTEIDHAQEFHKSWVLIKSTLLHPDERQLTRGIKATDVPVHLQSMVDALVWESTRTEEGVTGACLEYLLKNDVLGALVKLSETDRPFGIQAEVLRSVQNMVVLLDEQFLVHSAVHKAVLRLLRNCVGDDLQEQLDGRNRKIMGAAGNAARSQPSEYEEDLVNLLCILCSRIRTYRELLMIFFHDKQWYRPEPLFSVEEEDEDEEEEDGEKPDPEPQTKDSTSDTVKARRPNSPTPSQGTDNSAPVSSITKKPEYEFLLFNYLLRFVHREGHIGDFARAGLLFLMDVAMSPGDLSHRLVGDDIPSVASSSSISEADPNTDAALALAEYILDGDFSEVLAAGLAAVYSLLPSKLDIRPPVSADTSQGAGMILGSTVTELSEEDRDKFEADRERSRAMGLEDASNPDFKARLDHFLKLLEFLQDVLRRNVVHDVPDSTLDASALVGSAIVQSILDAVRRVFLENVLYPSILECSDADGSAVAVMSYIEIMIRTLENGQLADLLVDFLMSEDNTEEVRRLRQRPHTLLLGNGLPPIAKSAIENTRKAKLRRRKSAAMVLLEMEAPESRRQSEYFTSMGRFTLKDLLLSNLRSKSQPTATAALQLLQSLLLQYCALCPAALQATTEERSSLTIVDDDDDELFIYPGAEDTKESHEKGGLTLTPSAVFIQPDTTYWTHEREMGLYLTLVSRVDPNHNEDAFSTGYDHYLRDALLSIQSQACFQIDVDAETRAKSKHRLNPNDPVLSLVLESLRKFFSNTPELNMALTGVLATLALCPDRSLAGWLTFAPKGAPEQQHAADPPAYEDDGDDRSVDFRIEERLASESSALPASSLDEQSRPVVHAIFHGLVSQLERYRQLVDNFDQYLRERRQGLLFSENLTDALTLALELDASVPQRSNTFSGTGLAAEAGAARSKPKPKTTSSSIVSFLTPKKNKTSKPPPLEPITPSRGGLKNVEASPFGPHYQKTGAIVVEPFMAPAPSAGPWTPAKPRKWNADEEDVFTASGQWDDSQQEEPEENTEDEEEEGDGQAKTNVTLSRLLDNVVILEESIKELVAIIHARRSLGIDSVRYL</sequence>
<feature type="compositionally biased region" description="Acidic residues" evidence="2">
    <location>
        <begin position="212"/>
        <end position="225"/>
    </location>
</feature>
<evidence type="ECO:0000313" key="5">
    <source>
        <dbReference type="Proteomes" id="UP000092993"/>
    </source>
</evidence>
<dbReference type="Pfam" id="PF10257">
    <property type="entry name" value="RAI16-like"/>
    <property type="match status" value="1"/>
</dbReference>
<evidence type="ECO:0000313" key="4">
    <source>
        <dbReference type="EMBL" id="OBZ75391.1"/>
    </source>
</evidence>
<feature type="region of interest" description="Disordered" evidence="2">
    <location>
        <begin position="212"/>
        <end position="262"/>
    </location>
</feature>
<reference evidence="4 5" key="1">
    <citation type="submission" date="2016-03" db="EMBL/GenBank/DDBJ databases">
        <title>Whole genome sequencing of Grifola frondosa 9006-11.</title>
        <authorList>
            <person name="Min B."/>
            <person name="Park H."/>
            <person name="Kim J.-G."/>
            <person name="Cho H."/>
            <person name="Oh Y.-L."/>
            <person name="Kong W.-S."/>
            <person name="Choi I.-G."/>
        </authorList>
    </citation>
    <scope>NUCLEOTIDE SEQUENCE [LARGE SCALE GENOMIC DNA]</scope>
    <source>
        <strain evidence="4 5">9006-11</strain>
    </source>
</reference>
<organism evidence="4 5">
    <name type="scientific">Grifola frondosa</name>
    <name type="common">Maitake</name>
    <name type="synonym">Polyporus frondosus</name>
    <dbReference type="NCBI Taxonomy" id="5627"/>
    <lineage>
        <taxon>Eukaryota</taxon>
        <taxon>Fungi</taxon>
        <taxon>Dikarya</taxon>
        <taxon>Basidiomycota</taxon>
        <taxon>Agaricomycotina</taxon>
        <taxon>Agaricomycetes</taxon>
        <taxon>Polyporales</taxon>
        <taxon>Grifolaceae</taxon>
        <taxon>Grifola</taxon>
    </lineage>
</organism>
<dbReference type="EMBL" id="LUGG01000004">
    <property type="protein sequence ID" value="OBZ75391.1"/>
    <property type="molecule type" value="Genomic_DNA"/>
</dbReference>
<feature type="region of interest" description="Disordered" evidence="2">
    <location>
        <begin position="1014"/>
        <end position="1043"/>
    </location>
</feature>
<dbReference type="Proteomes" id="UP000092993">
    <property type="component" value="Unassembled WGS sequence"/>
</dbReference>
<dbReference type="OMA" id="DHAQEFH"/>
<comment type="similarity">
    <text evidence="1">Belongs to the FHIP family.</text>
</comment>
<feature type="domain" description="FHF complex subunit HOOK-interacting protein C-terminal" evidence="3">
    <location>
        <begin position="752"/>
        <end position="796"/>
    </location>
</feature>
<dbReference type="OrthoDB" id="5350595at2759"/>
<dbReference type="InterPro" id="IPR019384">
    <property type="entry name" value="FHIP"/>
</dbReference>
<evidence type="ECO:0000256" key="2">
    <source>
        <dbReference type="SAM" id="MobiDB-lite"/>
    </source>
</evidence>
<protein>
    <recommendedName>
        <fullName evidence="3">FHF complex subunit HOOK-interacting protein C-terminal domain-containing protein</fullName>
    </recommendedName>
</protein>